<dbReference type="Pfam" id="PF01596">
    <property type="entry name" value="Methyltransf_3"/>
    <property type="match status" value="1"/>
</dbReference>
<accession>A0A931HXE1</accession>
<protein>
    <submittedName>
        <fullName evidence="4">O-methyltransferase</fullName>
    </submittedName>
</protein>
<evidence type="ECO:0000313" key="5">
    <source>
        <dbReference type="Proteomes" id="UP000614490"/>
    </source>
</evidence>
<reference evidence="4 5" key="1">
    <citation type="journal article" date="2005" name="Int. J. Syst. Evol. Microbiol.">
        <title>Halobacillus yeomjeoni sp. nov., isolated from a marine solar saltern in Korea.</title>
        <authorList>
            <person name="Yoon J.H."/>
            <person name="Kang S.J."/>
            <person name="Lee C.H."/>
            <person name="Oh H.W."/>
            <person name="Oh T.K."/>
        </authorList>
    </citation>
    <scope>NUCLEOTIDE SEQUENCE [LARGE SCALE GENOMIC DNA]</scope>
    <source>
        <strain evidence="4 5">KCTC 3957</strain>
    </source>
</reference>
<evidence type="ECO:0000256" key="1">
    <source>
        <dbReference type="ARBA" id="ARBA00022603"/>
    </source>
</evidence>
<name>A0A931HXE1_9BACI</name>
<evidence type="ECO:0000313" key="4">
    <source>
        <dbReference type="EMBL" id="MBH0231243.1"/>
    </source>
</evidence>
<dbReference type="InterPro" id="IPR002935">
    <property type="entry name" value="SAM_O-MeTrfase"/>
</dbReference>
<evidence type="ECO:0000256" key="2">
    <source>
        <dbReference type="ARBA" id="ARBA00022679"/>
    </source>
</evidence>
<dbReference type="GO" id="GO:0008757">
    <property type="term" value="F:S-adenosylmethionine-dependent methyltransferase activity"/>
    <property type="evidence" value="ECO:0007669"/>
    <property type="project" value="TreeGrafter"/>
</dbReference>
<keyword evidence="3" id="KW-0949">S-adenosyl-L-methionine</keyword>
<dbReference type="GO" id="GO:0032259">
    <property type="term" value="P:methylation"/>
    <property type="evidence" value="ECO:0007669"/>
    <property type="project" value="UniProtKB-KW"/>
</dbReference>
<sequence length="220" mass="24268">MEEQNKWKKVDDYFTDRLNLTDSQLDEVLKNNADSGLPPIDVSRTQAKMLQLLIKLQGARRVLEFGTLGGYSSIAMAEGLPEDGHVVSLEASEKHADVARSNIQKAGLSHKITVRVGSALETLPTLSSEPPFDFIFIDADKKNNPAYVEWSLKLGKPGACLVVDNVVRGGEVLDDQSSDENIQGIRKMFDYIHDHPKIDATAIQTVGSKEYDGFLLAIIK</sequence>
<keyword evidence="1" id="KW-0489">Methyltransferase</keyword>
<organism evidence="4 5">
    <name type="scientific">Halobacillus yeomjeoni</name>
    <dbReference type="NCBI Taxonomy" id="311194"/>
    <lineage>
        <taxon>Bacteria</taxon>
        <taxon>Bacillati</taxon>
        <taxon>Bacillota</taxon>
        <taxon>Bacilli</taxon>
        <taxon>Bacillales</taxon>
        <taxon>Bacillaceae</taxon>
        <taxon>Halobacillus</taxon>
    </lineage>
</organism>
<dbReference type="PROSITE" id="PS51682">
    <property type="entry name" value="SAM_OMT_I"/>
    <property type="match status" value="1"/>
</dbReference>
<dbReference type="RefSeq" id="WP_197317882.1">
    <property type="nucleotide sequence ID" value="NZ_JADZSC010000003.1"/>
</dbReference>
<comment type="caution">
    <text evidence="4">The sequence shown here is derived from an EMBL/GenBank/DDBJ whole genome shotgun (WGS) entry which is preliminary data.</text>
</comment>
<dbReference type="EMBL" id="JADZSC010000003">
    <property type="protein sequence ID" value="MBH0231243.1"/>
    <property type="molecule type" value="Genomic_DNA"/>
</dbReference>
<dbReference type="Proteomes" id="UP000614490">
    <property type="component" value="Unassembled WGS sequence"/>
</dbReference>
<proteinExistence type="predicted"/>
<dbReference type="InterPro" id="IPR050362">
    <property type="entry name" value="Cation-dep_OMT"/>
</dbReference>
<evidence type="ECO:0000256" key="3">
    <source>
        <dbReference type="ARBA" id="ARBA00022691"/>
    </source>
</evidence>
<dbReference type="PANTHER" id="PTHR10509">
    <property type="entry name" value="O-METHYLTRANSFERASE-RELATED"/>
    <property type="match status" value="1"/>
</dbReference>
<keyword evidence="2" id="KW-0808">Transferase</keyword>
<gene>
    <name evidence="4" type="ORF">H0267_13530</name>
</gene>
<dbReference type="AlphaFoldDB" id="A0A931HXE1"/>
<dbReference type="PANTHER" id="PTHR10509:SF14">
    <property type="entry name" value="CAFFEOYL-COA O-METHYLTRANSFERASE 3-RELATED"/>
    <property type="match status" value="1"/>
</dbReference>
<keyword evidence="5" id="KW-1185">Reference proteome</keyword>
<dbReference type="InterPro" id="IPR029063">
    <property type="entry name" value="SAM-dependent_MTases_sf"/>
</dbReference>
<dbReference type="SUPFAM" id="SSF53335">
    <property type="entry name" value="S-adenosyl-L-methionine-dependent methyltransferases"/>
    <property type="match status" value="1"/>
</dbReference>
<dbReference type="GO" id="GO:0008171">
    <property type="term" value="F:O-methyltransferase activity"/>
    <property type="evidence" value="ECO:0007669"/>
    <property type="project" value="InterPro"/>
</dbReference>
<dbReference type="Gene3D" id="3.40.50.150">
    <property type="entry name" value="Vaccinia Virus protein VP39"/>
    <property type="match status" value="1"/>
</dbReference>